<evidence type="ECO:0000313" key="4">
    <source>
        <dbReference type="Proteomes" id="UP000259221"/>
    </source>
</evidence>
<keyword evidence="2" id="KW-1133">Transmembrane helix</keyword>
<dbReference type="OrthoDB" id="3239585at2"/>
<protein>
    <submittedName>
        <fullName evidence="3">Pilus assembly protein TadB</fullName>
    </submittedName>
</protein>
<dbReference type="EMBL" id="LRTV01000006">
    <property type="protein sequence ID" value="RFD79725.1"/>
    <property type="molecule type" value="Genomic_DNA"/>
</dbReference>
<dbReference type="Proteomes" id="UP000259221">
    <property type="component" value="Unassembled WGS sequence"/>
</dbReference>
<evidence type="ECO:0000256" key="1">
    <source>
        <dbReference type="SAM" id="Coils"/>
    </source>
</evidence>
<sequence length="196" mass="20938">MDIEEALASLVASLKAGSTFENIICNDAAVRRSGSNHVVVNVDLIYAWLASRCLQSANNMSSRKRRNLEEHMRQVAENIAAAYELSNTLGCAMSECVAATAASSHAKKRGEDLQSEVAAMPEATIKLLTALPLLALLAGQLLGGNPLALLVTTAQGWGLLAVGSVCYGLGLVWVRSMLRMSRHAMDCAAMRSQYES</sequence>
<feature type="transmembrane region" description="Helical" evidence="2">
    <location>
        <begin position="123"/>
        <end position="142"/>
    </location>
</feature>
<feature type="transmembrane region" description="Helical" evidence="2">
    <location>
        <begin position="154"/>
        <end position="174"/>
    </location>
</feature>
<name>A0A3E1J030_GARVA</name>
<dbReference type="AlphaFoldDB" id="A0A3E1J030"/>
<reference evidence="3 4" key="1">
    <citation type="submission" date="2016-02" db="EMBL/GenBank/DDBJ databases">
        <authorList>
            <person name="Alioto T."/>
            <person name="Alioto T."/>
        </authorList>
    </citation>
    <scope>NUCLEOTIDE SEQUENCE [LARGE SCALE GENOMIC DNA]</scope>
    <source>
        <strain evidence="3 4">NR010</strain>
    </source>
</reference>
<comment type="caution">
    <text evidence="3">The sequence shown here is derived from an EMBL/GenBank/DDBJ whole genome shotgun (WGS) entry which is preliminary data.</text>
</comment>
<feature type="coiled-coil region" evidence="1">
    <location>
        <begin position="54"/>
        <end position="85"/>
    </location>
</feature>
<keyword evidence="1" id="KW-0175">Coiled coil</keyword>
<evidence type="ECO:0000256" key="2">
    <source>
        <dbReference type="SAM" id="Phobius"/>
    </source>
</evidence>
<dbReference type="RefSeq" id="WP_116712142.1">
    <property type="nucleotide sequence ID" value="NZ_LRTV01000006.1"/>
</dbReference>
<accession>A0A3E1J030</accession>
<evidence type="ECO:0000313" key="3">
    <source>
        <dbReference type="EMBL" id="RFD79725.1"/>
    </source>
</evidence>
<organism evidence="3 4">
    <name type="scientific">Gardnerella vaginalis</name>
    <dbReference type="NCBI Taxonomy" id="2702"/>
    <lineage>
        <taxon>Bacteria</taxon>
        <taxon>Bacillati</taxon>
        <taxon>Actinomycetota</taxon>
        <taxon>Actinomycetes</taxon>
        <taxon>Bifidobacteriales</taxon>
        <taxon>Bifidobacteriaceae</taxon>
        <taxon>Gardnerella</taxon>
    </lineage>
</organism>
<keyword evidence="2" id="KW-0472">Membrane</keyword>
<keyword evidence="2" id="KW-0812">Transmembrane</keyword>
<gene>
    <name evidence="3" type="ORF">AXE77_02960</name>
</gene>
<proteinExistence type="predicted"/>